<accession>A0ABV6Z529</accession>
<evidence type="ECO:0000259" key="1">
    <source>
        <dbReference type="Pfam" id="PF20586"/>
    </source>
</evidence>
<reference evidence="2 3" key="1">
    <citation type="submission" date="2024-09" db="EMBL/GenBank/DDBJ databases">
        <title>Laminarin stimulates single cell rates of sulfate reduction while oxygen inhibits transcriptomic activity in coastal marine sediment.</title>
        <authorList>
            <person name="Lindsay M."/>
            <person name="Orcutt B."/>
            <person name="Emerson D."/>
            <person name="Stepanauskas R."/>
            <person name="D'Angelo T."/>
        </authorList>
    </citation>
    <scope>NUCLEOTIDE SEQUENCE [LARGE SCALE GENOMIC DNA]</scope>
    <source>
        <strain evidence="2">SAG AM-311-K15</strain>
    </source>
</reference>
<evidence type="ECO:0000313" key="3">
    <source>
        <dbReference type="Proteomes" id="UP001594351"/>
    </source>
</evidence>
<protein>
    <submittedName>
        <fullName evidence="2">DUF6788 family protein</fullName>
    </submittedName>
</protein>
<evidence type="ECO:0000313" key="2">
    <source>
        <dbReference type="EMBL" id="MFC1853532.1"/>
    </source>
</evidence>
<keyword evidence="3" id="KW-1185">Reference proteome</keyword>
<name>A0ABV6Z529_UNCC1</name>
<sequence>MEETLEVLERQRKELYKDLSKIGDFRTGTISVNYRKCGKKNCTCNQKNHPGHGPRYLWNTTIKGKSYSKHLKFGPELQKYEDEIENYHRFLALADALVKVNEKICNLKPAVELEDDNERERLKKKLQRHLSKKYKEKLIK</sequence>
<dbReference type="EMBL" id="JBHPBY010000523">
    <property type="protein sequence ID" value="MFC1853532.1"/>
    <property type="molecule type" value="Genomic_DNA"/>
</dbReference>
<proteinExistence type="predicted"/>
<dbReference type="Pfam" id="PF20586">
    <property type="entry name" value="DUF6788"/>
    <property type="match status" value="1"/>
</dbReference>
<dbReference type="InterPro" id="IPR046738">
    <property type="entry name" value="DUF6788"/>
</dbReference>
<comment type="caution">
    <text evidence="2">The sequence shown here is derived from an EMBL/GenBank/DDBJ whole genome shotgun (WGS) entry which is preliminary data.</text>
</comment>
<feature type="domain" description="DUF6788" evidence="1">
    <location>
        <begin position="7"/>
        <end position="72"/>
    </location>
</feature>
<dbReference type="Proteomes" id="UP001594351">
    <property type="component" value="Unassembled WGS sequence"/>
</dbReference>
<gene>
    <name evidence="2" type="ORF">ACFL27_25355</name>
</gene>
<organism evidence="2 3">
    <name type="scientific">candidate division CSSED10-310 bacterium</name>
    <dbReference type="NCBI Taxonomy" id="2855610"/>
    <lineage>
        <taxon>Bacteria</taxon>
        <taxon>Bacteria division CSSED10-310</taxon>
    </lineage>
</organism>